<keyword evidence="3" id="KW-0716">Sensory transduction</keyword>
<dbReference type="GO" id="GO:0005886">
    <property type="term" value="C:plasma membrane"/>
    <property type="evidence" value="ECO:0007669"/>
    <property type="project" value="UniProtKB-SubCell"/>
</dbReference>
<dbReference type="PRINTS" id="PR00237">
    <property type="entry name" value="GPCRRHODOPSN"/>
</dbReference>
<feature type="transmembrane region" description="Helical" evidence="13">
    <location>
        <begin position="60"/>
        <end position="82"/>
    </location>
</feature>
<evidence type="ECO:0000256" key="4">
    <source>
        <dbReference type="ARBA" id="ARBA00022692"/>
    </source>
</evidence>
<keyword evidence="6 13" id="KW-1133">Transmembrane helix</keyword>
<evidence type="ECO:0000256" key="7">
    <source>
        <dbReference type="ARBA" id="ARBA00023040"/>
    </source>
</evidence>
<evidence type="ECO:0000256" key="10">
    <source>
        <dbReference type="ARBA" id="ARBA00023170"/>
    </source>
</evidence>
<dbReference type="AlphaFoldDB" id="A0AA47MNI9"/>
<keyword evidence="2" id="KW-1003">Cell membrane</keyword>
<evidence type="ECO:0000259" key="14">
    <source>
        <dbReference type="PROSITE" id="PS50262"/>
    </source>
</evidence>
<feature type="domain" description="G-protein coupled receptors family 1 profile" evidence="14">
    <location>
        <begin position="350"/>
        <end position="605"/>
    </location>
</feature>
<comment type="subcellular location">
    <subcellularLocation>
        <location evidence="1">Cell membrane</location>
        <topology evidence="1">Multi-pass membrane protein</topology>
    </subcellularLocation>
</comment>
<feature type="transmembrane region" description="Helical" evidence="13">
    <location>
        <begin position="310"/>
        <end position="328"/>
    </location>
</feature>
<dbReference type="InterPro" id="IPR000725">
    <property type="entry name" value="Olfact_rcpt"/>
</dbReference>
<accession>A0AA47MNI9</accession>
<keyword evidence="5" id="KW-0552">Olfaction</keyword>
<keyword evidence="16" id="KW-1185">Reference proteome</keyword>
<feature type="transmembrane region" description="Helical" evidence="13">
    <location>
        <begin position="369"/>
        <end position="391"/>
    </location>
</feature>
<keyword evidence="4 13" id="KW-0812">Transmembrane</keyword>
<feature type="transmembrane region" description="Helical" evidence="13">
    <location>
        <begin position="141"/>
        <end position="164"/>
    </location>
</feature>
<dbReference type="InterPro" id="IPR050402">
    <property type="entry name" value="OR51/52/56-like"/>
</dbReference>
<feature type="transmembrane region" description="Helical" evidence="13">
    <location>
        <begin position="241"/>
        <end position="258"/>
    </location>
</feature>
<dbReference type="Proteomes" id="UP001174136">
    <property type="component" value="Unassembled WGS sequence"/>
</dbReference>
<dbReference type="PRINTS" id="PR00245">
    <property type="entry name" value="OLFACTORYR"/>
</dbReference>
<evidence type="ECO:0000313" key="15">
    <source>
        <dbReference type="EMBL" id="KAK0143252.1"/>
    </source>
</evidence>
<comment type="caution">
    <text evidence="15">The sequence shown here is derived from an EMBL/GenBank/DDBJ whole genome shotgun (WGS) entry which is preliminary data.</text>
</comment>
<keyword evidence="12" id="KW-0807">Transducer</keyword>
<dbReference type="PROSITE" id="PS50262">
    <property type="entry name" value="G_PROTEIN_RECEP_F1_2"/>
    <property type="match status" value="2"/>
</dbReference>
<keyword evidence="10 15" id="KW-0675">Receptor</keyword>
<dbReference type="FunFam" id="1.20.1070.10:FF:000024">
    <property type="entry name" value="Olfactory receptor"/>
    <property type="match status" value="2"/>
</dbReference>
<evidence type="ECO:0000256" key="13">
    <source>
        <dbReference type="SAM" id="Phobius"/>
    </source>
</evidence>
<evidence type="ECO:0000256" key="2">
    <source>
        <dbReference type="ARBA" id="ARBA00022475"/>
    </source>
</evidence>
<evidence type="ECO:0000313" key="16">
    <source>
        <dbReference type="Proteomes" id="UP001174136"/>
    </source>
</evidence>
<feature type="transmembrane region" description="Helical" evidence="13">
    <location>
        <begin position="441"/>
        <end position="460"/>
    </location>
</feature>
<evidence type="ECO:0000256" key="11">
    <source>
        <dbReference type="ARBA" id="ARBA00023180"/>
    </source>
</evidence>
<keyword evidence="7" id="KW-0297">G-protein coupled receptor</keyword>
<evidence type="ECO:0000256" key="9">
    <source>
        <dbReference type="ARBA" id="ARBA00023157"/>
    </source>
</evidence>
<feature type="transmembrane region" description="Helical" evidence="13">
    <location>
        <begin position="334"/>
        <end position="357"/>
    </location>
</feature>
<dbReference type="InterPro" id="IPR017452">
    <property type="entry name" value="GPCR_Rhodpsn_7TM"/>
</dbReference>
<dbReference type="SUPFAM" id="SSF81321">
    <property type="entry name" value="Family A G protein-coupled receptor-like"/>
    <property type="match status" value="2"/>
</dbReference>
<organism evidence="15 16">
    <name type="scientific">Merluccius polli</name>
    <name type="common">Benguela hake</name>
    <name type="synonym">Merluccius cadenati</name>
    <dbReference type="NCBI Taxonomy" id="89951"/>
    <lineage>
        <taxon>Eukaryota</taxon>
        <taxon>Metazoa</taxon>
        <taxon>Chordata</taxon>
        <taxon>Craniata</taxon>
        <taxon>Vertebrata</taxon>
        <taxon>Euteleostomi</taxon>
        <taxon>Actinopterygii</taxon>
        <taxon>Neopterygii</taxon>
        <taxon>Teleostei</taxon>
        <taxon>Neoteleostei</taxon>
        <taxon>Acanthomorphata</taxon>
        <taxon>Zeiogadaria</taxon>
        <taxon>Gadariae</taxon>
        <taxon>Gadiformes</taxon>
        <taxon>Gadoidei</taxon>
        <taxon>Merlucciidae</taxon>
        <taxon>Merluccius</taxon>
    </lineage>
</organism>
<dbReference type="GO" id="GO:0004930">
    <property type="term" value="F:G protein-coupled receptor activity"/>
    <property type="evidence" value="ECO:0007669"/>
    <property type="project" value="UniProtKB-KW"/>
</dbReference>
<dbReference type="Gene3D" id="1.20.1070.10">
    <property type="entry name" value="Rhodopsin 7-helix transmembrane proteins"/>
    <property type="match status" value="2"/>
</dbReference>
<feature type="domain" description="G-protein coupled receptors family 1 profile" evidence="14">
    <location>
        <begin position="41"/>
        <end position="296"/>
    </location>
</feature>
<dbReference type="Pfam" id="PF13853">
    <property type="entry name" value="7tm_4"/>
    <property type="match status" value="2"/>
</dbReference>
<name>A0AA47MNI9_MERPO</name>
<gene>
    <name evidence="15" type="primary">OR51E2</name>
    <name evidence="15" type="ORF">N1851_018629</name>
</gene>
<evidence type="ECO:0000256" key="1">
    <source>
        <dbReference type="ARBA" id="ARBA00004651"/>
    </source>
</evidence>
<proteinExistence type="predicted"/>
<feature type="transmembrane region" description="Helical" evidence="13">
    <location>
        <begin position="204"/>
        <end position="229"/>
    </location>
</feature>
<evidence type="ECO:0000256" key="5">
    <source>
        <dbReference type="ARBA" id="ARBA00022725"/>
    </source>
</evidence>
<evidence type="ECO:0000256" key="6">
    <source>
        <dbReference type="ARBA" id="ARBA00022989"/>
    </source>
</evidence>
<evidence type="ECO:0000256" key="12">
    <source>
        <dbReference type="ARBA" id="ARBA00023224"/>
    </source>
</evidence>
<evidence type="ECO:0000256" key="8">
    <source>
        <dbReference type="ARBA" id="ARBA00023136"/>
    </source>
</evidence>
<protein>
    <submittedName>
        <fullName evidence="15">Olfactory receptor 51E2</fullName>
    </submittedName>
</protein>
<feature type="transmembrane region" description="Helical" evidence="13">
    <location>
        <begin position="514"/>
        <end position="538"/>
    </location>
</feature>
<dbReference type="PANTHER" id="PTHR26450">
    <property type="entry name" value="OLFACTORY RECEPTOR 56B1-RELATED"/>
    <property type="match status" value="1"/>
</dbReference>
<dbReference type="EMBL" id="JAOPHQ010003424">
    <property type="protein sequence ID" value="KAK0143252.1"/>
    <property type="molecule type" value="Genomic_DNA"/>
</dbReference>
<dbReference type="InterPro" id="IPR000276">
    <property type="entry name" value="GPCR_Rhodpsn"/>
</dbReference>
<feature type="transmembrane region" description="Helical" evidence="13">
    <location>
        <begin position="102"/>
        <end position="120"/>
    </location>
</feature>
<feature type="transmembrane region" description="Helical" evidence="13">
    <location>
        <begin position="587"/>
        <end position="607"/>
    </location>
</feature>
<dbReference type="GO" id="GO:0004984">
    <property type="term" value="F:olfactory receptor activity"/>
    <property type="evidence" value="ECO:0007669"/>
    <property type="project" value="InterPro"/>
</dbReference>
<evidence type="ECO:0000256" key="3">
    <source>
        <dbReference type="ARBA" id="ARBA00022606"/>
    </source>
</evidence>
<reference evidence="15" key="1">
    <citation type="journal article" date="2023" name="Front. Mar. Sci.">
        <title>A new Merluccius polli reference genome to investigate the effects of global change in West African waters.</title>
        <authorList>
            <person name="Mateo J.L."/>
            <person name="Blanco-Fernandez C."/>
            <person name="Garcia-Vazquez E."/>
            <person name="Machado-Schiaffino G."/>
        </authorList>
    </citation>
    <scope>NUCLEOTIDE SEQUENCE</scope>
    <source>
        <strain evidence="15">C29</strain>
        <tissue evidence="15">Fin</tissue>
    </source>
</reference>
<keyword evidence="9" id="KW-1015">Disulfide bond</keyword>
<sequence>MFTGNTTVTEFIILGFPGLNPKYDGLVASVLFFLYLIIFGGNLFILVFVCCERSLHKPTYFIFCHLAMNDLLFGTVALPKMISRYWLDDRIIPFSACFTQMYFVHSLGAIHSIILLIMALDRFIAICIPLRYPALITTKTVSIMCVLSWGLTFLSMSGVLAHALTLSYCASNVIMQCYCDFISIASLGCGQDEVKFVKSIAVGYAMFSLLLPLAFIIFSYISIIIVAVLKLARTREGRYKALSTCTPQIFITCLYYLPRCFVYLSNYVGFSFGIDFRISLVLLYSLCPAAVNPIIYCLKTKDIKDNMVKRLKKTRIVTEFIILGFPGLNPKYDGLVAAILFVLYLVIVGGNLFILVFVCCERSLHKPTYFIFCHLAMNDLLFGTVTLPKMISRYWLDDRIIPFSACFTQMYFVHSLGAIHSIILLIMALDRFIAICIPLRYPALITTKTVSIICVFSWGLTFLRMSGVLAHALTLSYCASNVIMQCYCDHISITNLGCGQDEVKFVRSVALGNAMFSLLLPLAFIIFSYISIIIVAVLKLARTREGRYKALSTCTPQIFITCLYYLPRCFVYLANFAGFSFGIDFRISLVLLYSLCPAAVNPIIYCLKTKDIKDKVMKRLKKNQIAVSVKRPS</sequence>
<keyword evidence="8 13" id="KW-0472">Membrane</keyword>
<feature type="transmembrane region" description="Helical" evidence="13">
    <location>
        <begin position="411"/>
        <end position="429"/>
    </location>
</feature>
<feature type="transmembrane region" description="Helical" evidence="13">
    <location>
        <begin position="278"/>
        <end position="298"/>
    </location>
</feature>
<feature type="transmembrane region" description="Helical" evidence="13">
    <location>
        <begin position="26"/>
        <end position="48"/>
    </location>
</feature>
<keyword evidence="11" id="KW-0325">Glycoprotein</keyword>
<dbReference type="PANTHER" id="PTHR26450:SF417">
    <property type="entry name" value="ODORANT RECEPTOR-RELATED"/>
    <property type="match status" value="1"/>
</dbReference>